<name>S9W038_SCHCR</name>
<evidence type="ECO:0000313" key="3">
    <source>
        <dbReference type="Proteomes" id="UP000015464"/>
    </source>
</evidence>
<feature type="compositionally biased region" description="Polar residues" evidence="1">
    <location>
        <begin position="11"/>
        <end position="20"/>
    </location>
</feature>
<keyword evidence="3" id="KW-1185">Reference proteome</keyword>
<reference evidence="2 3" key="1">
    <citation type="journal article" date="2011" name="Science">
        <title>Comparative functional genomics of the fission yeasts.</title>
        <authorList>
            <person name="Rhind N."/>
            <person name="Chen Z."/>
            <person name="Yassour M."/>
            <person name="Thompson D.A."/>
            <person name="Haas B.J."/>
            <person name="Habib N."/>
            <person name="Wapinski I."/>
            <person name="Roy S."/>
            <person name="Lin M.F."/>
            <person name="Heiman D.I."/>
            <person name="Young S.K."/>
            <person name="Furuya K."/>
            <person name="Guo Y."/>
            <person name="Pidoux A."/>
            <person name="Chen H.M."/>
            <person name="Robbertse B."/>
            <person name="Goldberg J.M."/>
            <person name="Aoki K."/>
            <person name="Bayne E.H."/>
            <person name="Berlin A.M."/>
            <person name="Desjardins C.A."/>
            <person name="Dobbs E."/>
            <person name="Dukaj L."/>
            <person name="Fan L."/>
            <person name="FitzGerald M.G."/>
            <person name="French C."/>
            <person name="Gujja S."/>
            <person name="Hansen K."/>
            <person name="Keifenheim D."/>
            <person name="Levin J.Z."/>
            <person name="Mosher R.A."/>
            <person name="Mueller C.A."/>
            <person name="Pfiffner J."/>
            <person name="Priest M."/>
            <person name="Russ C."/>
            <person name="Smialowska A."/>
            <person name="Swoboda P."/>
            <person name="Sykes S.M."/>
            <person name="Vaughn M."/>
            <person name="Vengrova S."/>
            <person name="Yoder R."/>
            <person name="Zeng Q."/>
            <person name="Allshire R."/>
            <person name="Baulcombe D."/>
            <person name="Birren B.W."/>
            <person name="Brown W."/>
            <person name="Ekwall K."/>
            <person name="Kellis M."/>
            <person name="Leatherwood J."/>
            <person name="Levin H."/>
            <person name="Margalit H."/>
            <person name="Martienssen R."/>
            <person name="Nieduszynski C.A."/>
            <person name="Spatafora J.W."/>
            <person name="Friedman N."/>
            <person name="Dalgaard J.Z."/>
            <person name="Baumann P."/>
            <person name="Niki H."/>
            <person name="Regev A."/>
            <person name="Nusbaum C."/>
        </authorList>
    </citation>
    <scope>NUCLEOTIDE SEQUENCE [LARGE SCALE GENOMIC DNA]</scope>
    <source>
        <strain evidence="3">OY26 / ATCC MYA-4695 / CBS 11777 / NBRC 106824 / NRRL Y48691</strain>
    </source>
</reference>
<evidence type="ECO:0000313" key="2">
    <source>
        <dbReference type="EMBL" id="EPY51375.1"/>
    </source>
</evidence>
<feature type="region of interest" description="Disordered" evidence="1">
    <location>
        <begin position="1"/>
        <end position="25"/>
    </location>
</feature>
<proteinExistence type="predicted"/>
<evidence type="ECO:0000256" key="1">
    <source>
        <dbReference type="SAM" id="MobiDB-lite"/>
    </source>
</evidence>
<dbReference type="EMBL" id="KE546991">
    <property type="protein sequence ID" value="EPY51375.1"/>
    <property type="molecule type" value="Genomic_DNA"/>
</dbReference>
<dbReference type="Proteomes" id="UP000015464">
    <property type="component" value="Unassembled WGS sequence"/>
</dbReference>
<protein>
    <submittedName>
        <fullName evidence="2">Uncharacterized protein</fullName>
    </submittedName>
</protein>
<feature type="compositionally biased region" description="Basic and acidic residues" evidence="1">
    <location>
        <begin position="1"/>
        <end position="10"/>
    </location>
</feature>
<dbReference type="RefSeq" id="XP_013023944.1">
    <property type="nucleotide sequence ID" value="XM_013168490.1"/>
</dbReference>
<dbReference type="AlphaFoldDB" id="S9W038"/>
<dbReference type="HOGENOM" id="CLU_2723627_0_0_1"/>
<dbReference type="GeneID" id="25036871"/>
<gene>
    <name evidence="2" type="ORF">SPOG_02548</name>
</gene>
<organism evidence="2 3">
    <name type="scientific">Schizosaccharomyces cryophilus (strain OY26 / ATCC MYA-4695 / CBS 11777 / NBRC 106824 / NRRL Y48691)</name>
    <name type="common">Fission yeast</name>
    <dbReference type="NCBI Taxonomy" id="653667"/>
    <lineage>
        <taxon>Eukaryota</taxon>
        <taxon>Fungi</taxon>
        <taxon>Dikarya</taxon>
        <taxon>Ascomycota</taxon>
        <taxon>Taphrinomycotina</taxon>
        <taxon>Schizosaccharomycetes</taxon>
        <taxon>Schizosaccharomycetales</taxon>
        <taxon>Schizosaccharomycetaceae</taxon>
        <taxon>Schizosaccharomyces</taxon>
    </lineage>
</organism>
<accession>S9W038</accession>
<sequence>MSHLKAETKFQTKNQRTNGNMDVGEEEGFANDVEEPFINTGYLHLMVWRRPMNWLNIVVSSNQKGGYTENAD</sequence>